<dbReference type="EMBL" id="HACM01007655">
    <property type="protein sequence ID" value="CRZ08097.1"/>
    <property type="molecule type" value="Transcribed_RNA"/>
</dbReference>
<evidence type="ECO:0000256" key="1">
    <source>
        <dbReference type="SAM" id="MobiDB-lite"/>
    </source>
</evidence>
<organism evidence="2">
    <name type="scientific">Spongospora subterranea</name>
    <dbReference type="NCBI Taxonomy" id="70186"/>
    <lineage>
        <taxon>Eukaryota</taxon>
        <taxon>Sar</taxon>
        <taxon>Rhizaria</taxon>
        <taxon>Endomyxa</taxon>
        <taxon>Phytomyxea</taxon>
        <taxon>Plasmodiophorida</taxon>
        <taxon>Plasmodiophoridae</taxon>
        <taxon>Spongospora</taxon>
    </lineage>
</organism>
<dbReference type="AlphaFoldDB" id="A0A0H5R2G2"/>
<feature type="region of interest" description="Disordered" evidence="1">
    <location>
        <begin position="15"/>
        <end position="37"/>
    </location>
</feature>
<evidence type="ECO:0000313" key="2">
    <source>
        <dbReference type="EMBL" id="CRZ08097.1"/>
    </source>
</evidence>
<sequence>ATEIRTHDNVEDVAMATEGNKPTEIRTHSGQTRGKKHARDIEPTDRAVTTTKKLKERLIPMTIMNYNEVILMPKTPSEIETLLPTLIQEIPWIKDKLRDDVTPTVSGTLIIKTLKINTHDNTKPCWISVGEKASVSGLHHNPSRTIALKLSSKEYHHISLKMAWRSNDGREKSLIKQHKLETKRLFSDFKWQEMRSSRYRRGQSRYSGSSIRHRPSKKGKYGCVKLATRLIASKRICVAELPAINAVNPTWLPHVQRRILWSPHALLARKRDIGQSNAHGVICKSIYSKANMTKGHTKMYQMQTEFTYTESRWGGMLWSIPFVWKAWVLYCFPNIDNAPCDNQC</sequence>
<reference evidence="2" key="1">
    <citation type="submission" date="2015-04" db="EMBL/GenBank/DDBJ databases">
        <title>The genome sequence of the plant pathogenic Rhizarian Plasmodiophora brassicae reveals insights in its biotrophic life cycle and the origin of chitin synthesis.</title>
        <authorList>
            <person name="Schwelm A."/>
            <person name="Fogelqvist J."/>
            <person name="Knaust A."/>
            <person name="Julke S."/>
            <person name="Lilja T."/>
            <person name="Dhandapani V."/>
            <person name="Bonilla-Rosso G."/>
            <person name="Karlsson M."/>
            <person name="Shevchenko A."/>
            <person name="Choi S.R."/>
            <person name="Kim H.G."/>
            <person name="Park J.Y."/>
            <person name="Lim Y.P."/>
            <person name="Ludwig-Muller J."/>
            <person name="Dixelius C."/>
        </authorList>
    </citation>
    <scope>NUCLEOTIDE SEQUENCE</scope>
    <source>
        <tissue evidence="2">Potato root galls</tissue>
    </source>
</reference>
<feature type="non-terminal residue" evidence="2">
    <location>
        <position position="1"/>
    </location>
</feature>
<proteinExistence type="predicted"/>
<accession>A0A0H5R2G2</accession>
<protein>
    <submittedName>
        <fullName evidence="2">Uncharacterized protein</fullName>
    </submittedName>
</protein>
<name>A0A0H5R2G2_9EUKA</name>